<evidence type="ECO:0000313" key="3">
    <source>
        <dbReference type="Proteomes" id="UP000441336"/>
    </source>
</evidence>
<gene>
    <name evidence="2" type="ORF">GO988_14445</name>
</gene>
<feature type="chain" id="PRO_5029473253" evidence="1">
    <location>
        <begin position="26"/>
        <end position="248"/>
    </location>
</feature>
<accession>A0A7K1TGU1</accession>
<sequence length="248" mass="25328">MTQIYSFLQGVLLLAVAGNSLTAHAQGVGIGGAPNAAAALDIISTTKGLLLPRLTNTQMQALPPVVGMVVYNTDQAGFYGYQASKATNAIEQIAASSTSAVSLNQKQYAGSLTQSFTAVATSFEYATVYGSLSSFNGYAPTVSSSAILQATFSIKNSSGVVVGSADGSFALSPSATALTLNLPVSGLVVGQTYTFTITRQDDNTAGFALTYSSANPYAGGVLYGLSTGDLAFQLGSYGHLAGWAPLTR</sequence>
<protein>
    <submittedName>
        <fullName evidence="2">Uncharacterized protein</fullName>
    </submittedName>
</protein>
<evidence type="ECO:0000313" key="2">
    <source>
        <dbReference type="EMBL" id="MVN77532.1"/>
    </source>
</evidence>
<organism evidence="2 3">
    <name type="scientific">Hymenobacter ginkgonis</name>
    <dbReference type="NCBI Taxonomy" id="2682976"/>
    <lineage>
        <taxon>Bacteria</taxon>
        <taxon>Pseudomonadati</taxon>
        <taxon>Bacteroidota</taxon>
        <taxon>Cytophagia</taxon>
        <taxon>Cytophagales</taxon>
        <taxon>Hymenobacteraceae</taxon>
        <taxon>Hymenobacter</taxon>
    </lineage>
</organism>
<dbReference type="RefSeq" id="WP_157566646.1">
    <property type="nucleotide sequence ID" value="NZ_WQKZ01000003.1"/>
</dbReference>
<evidence type="ECO:0000256" key="1">
    <source>
        <dbReference type="SAM" id="SignalP"/>
    </source>
</evidence>
<dbReference type="EMBL" id="WQKZ01000003">
    <property type="protein sequence ID" value="MVN77532.1"/>
    <property type="molecule type" value="Genomic_DNA"/>
</dbReference>
<keyword evidence="3" id="KW-1185">Reference proteome</keyword>
<dbReference type="Proteomes" id="UP000441336">
    <property type="component" value="Unassembled WGS sequence"/>
</dbReference>
<keyword evidence="1" id="KW-0732">Signal</keyword>
<dbReference type="AlphaFoldDB" id="A0A7K1TGU1"/>
<name>A0A7K1TGU1_9BACT</name>
<reference evidence="2 3" key="1">
    <citation type="submission" date="2019-12" db="EMBL/GenBank/DDBJ databases">
        <title>Hymenobacter sp. HMF4947 Genome sequencing and assembly.</title>
        <authorList>
            <person name="Kang H."/>
            <person name="Cha I."/>
            <person name="Kim H."/>
            <person name="Joh K."/>
        </authorList>
    </citation>
    <scope>NUCLEOTIDE SEQUENCE [LARGE SCALE GENOMIC DNA]</scope>
    <source>
        <strain evidence="2 3">HMF4947</strain>
    </source>
</reference>
<comment type="caution">
    <text evidence="2">The sequence shown here is derived from an EMBL/GenBank/DDBJ whole genome shotgun (WGS) entry which is preliminary data.</text>
</comment>
<feature type="signal peptide" evidence="1">
    <location>
        <begin position="1"/>
        <end position="25"/>
    </location>
</feature>
<proteinExistence type="predicted"/>